<evidence type="ECO:0000259" key="6">
    <source>
        <dbReference type="PROSITE" id="PS51998"/>
    </source>
</evidence>
<dbReference type="InterPro" id="IPR014876">
    <property type="entry name" value="DEK_C"/>
</dbReference>
<dbReference type="SUPFAM" id="SSF109715">
    <property type="entry name" value="DEK C-terminal domain"/>
    <property type="match status" value="1"/>
</dbReference>
<feature type="region of interest" description="Disordered" evidence="5">
    <location>
        <begin position="1"/>
        <end position="21"/>
    </location>
</feature>
<dbReference type="RefSeq" id="XP_038871199.1">
    <property type="nucleotide sequence ID" value="XM_039015271.1"/>
</dbReference>
<evidence type="ECO:0000256" key="3">
    <source>
        <dbReference type="ARBA" id="ARBA00023125"/>
    </source>
</evidence>
<dbReference type="Pfam" id="PF08766">
    <property type="entry name" value="DEK_C"/>
    <property type="match status" value="1"/>
</dbReference>
<keyword evidence="7" id="KW-1185">Reference proteome</keyword>
<sequence>MGCVHSTQRHNGKRCVPEPDGSTKVVVHGVPVEILQLAEIEAMRKAKIRRLMQRKTVLLSESDDDITDDSSDDEPLVKMMTRKPSNEELKTTVKKLVAHVDLEKVTMKDIFKKVFKMYPRHDLSNKKSYIKETVKKLLSQ</sequence>
<evidence type="ECO:0000256" key="1">
    <source>
        <dbReference type="ARBA" id="ARBA00004123"/>
    </source>
</evidence>
<dbReference type="PROSITE" id="PS51998">
    <property type="entry name" value="DEK_C"/>
    <property type="match status" value="1"/>
</dbReference>
<dbReference type="AlphaFoldDB" id="A0A8U1H4Z5"/>
<dbReference type="InterPro" id="IPR044198">
    <property type="entry name" value="DEK"/>
</dbReference>
<comment type="subcellular location">
    <subcellularLocation>
        <location evidence="1">Nucleus</location>
    </subcellularLocation>
</comment>
<proteinExistence type="predicted"/>
<keyword evidence="4" id="KW-0539">Nucleus</keyword>
<evidence type="ECO:0000256" key="2">
    <source>
        <dbReference type="ARBA" id="ARBA00022853"/>
    </source>
</evidence>
<dbReference type="PANTHER" id="PTHR13468:SF1">
    <property type="entry name" value="PROTEIN DEK"/>
    <property type="match status" value="1"/>
</dbReference>
<evidence type="ECO:0000313" key="7">
    <source>
        <dbReference type="Proteomes" id="UP000808372"/>
    </source>
</evidence>
<keyword evidence="3" id="KW-0238">DNA-binding</keyword>
<evidence type="ECO:0000256" key="4">
    <source>
        <dbReference type="ARBA" id="ARBA00023242"/>
    </source>
</evidence>
<accession>A0A8U1H4Z5</accession>
<dbReference type="GO" id="GO:0042393">
    <property type="term" value="F:histone binding"/>
    <property type="evidence" value="ECO:0007669"/>
    <property type="project" value="TreeGrafter"/>
</dbReference>
<gene>
    <name evidence="8" type="primary">LOC120064646</name>
</gene>
<evidence type="ECO:0000313" key="8">
    <source>
        <dbReference type="RefSeq" id="XP_038871199.1"/>
    </source>
</evidence>
<dbReference type="GO" id="GO:0003677">
    <property type="term" value="F:DNA binding"/>
    <property type="evidence" value="ECO:0007669"/>
    <property type="project" value="UniProtKB-KW"/>
</dbReference>
<name>A0A8U1H4Z5_SALNM</name>
<dbReference type="Gene3D" id="1.10.10.60">
    <property type="entry name" value="Homeodomain-like"/>
    <property type="match status" value="1"/>
</dbReference>
<protein>
    <submittedName>
        <fullName evidence="8">Protein DEK-like</fullName>
    </submittedName>
</protein>
<dbReference type="KEGG" id="snh:120064646"/>
<feature type="domain" description="DEK-C" evidence="6">
    <location>
        <begin position="83"/>
        <end position="139"/>
    </location>
</feature>
<dbReference type="GeneID" id="120064646"/>
<organism evidence="7 8">
    <name type="scientific">Salvelinus namaycush</name>
    <name type="common">Lake trout</name>
    <name type="synonym">Salmo namaycush</name>
    <dbReference type="NCBI Taxonomy" id="8040"/>
    <lineage>
        <taxon>Eukaryota</taxon>
        <taxon>Metazoa</taxon>
        <taxon>Chordata</taxon>
        <taxon>Craniata</taxon>
        <taxon>Vertebrata</taxon>
        <taxon>Euteleostomi</taxon>
        <taxon>Actinopterygii</taxon>
        <taxon>Neopterygii</taxon>
        <taxon>Teleostei</taxon>
        <taxon>Protacanthopterygii</taxon>
        <taxon>Salmoniformes</taxon>
        <taxon>Salmonidae</taxon>
        <taxon>Salmoninae</taxon>
        <taxon>Salvelinus</taxon>
    </lineage>
</organism>
<dbReference type="GO" id="GO:0005634">
    <property type="term" value="C:nucleus"/>
    <property type="evidence" value="ECO:0007669"/>
    <property type="project" value="UniProtKB-SubCell"/>
</dbReference>
<dbReference type="PANTHER" id="PTHR13468">
    <property type="entry name" value="DEK PROTEIN"/>
    <property type="match status" value="1"/>
</dbReference>
<dbReference type="GO" id="GO:0006325">
    <property type="term" value="P:chromatin organization"/>
    <property type="evidence" value="ECO:0007669"/>
    <property type="project" value="UniProtKB-KW"/>
</dbReference>
<dbReference type="GO" id="GO:2000779">
    <property type="term" value="P:regulation of double-strand break repair"/>
    <property type="evidence" value="ECO:0007669"/>
    <property type="project" value="TreeGrafter"/>
</dbReference>
<keyword evidence="2" id="KW-0156">Chromatin regulator</keyword>
<dbReference type="Proteomes" id="UP000808372">
    <property type="component" value="Chromosome 20"/>
</dbReference>
<evidence type="ECO:0000256" key="5">
    <source>
        <dbReference type="SAM" id="MobiDB-lite"/>
    </source>
</evidence>
<reference evidence="8" key="1">
    <citation type="submission" date="2025-08" db="UniProtKB">
        <authorList>
            <consortium name="RefSeq"/>
        </authorList>
    </citation>
    <scope>IDENTIFICATION</scope>
    <source>
        <tissue evidence="8">White muscle</tissue>
    </source>
</reference>